<evidence type="ECO:0000256" key="2">
    <source>
        <dbReference type="ARBA" id="ARBA00010231"/>
    </source>
</evidence>
<evidence type="ECO:0000259" key="11">
    <source>
        <dbReference type="Pfam" id="PF02880"/>
    </source>
</evidence>
<feature type="domain" description="Alpha-D-phosphohexomutase C-terminal" evidence="8">
    <location>
        <begin position="385"/>
        <end position="436"/>
    </location>
</feature>
<reference evidence="12 13" key="1">
    <citation type="submission" date="2019-03" db="EMBL/GenBank/DDBJ databases">
        <title>Metabolic potential of uncultured bacteria and archaea associated with petroleum seepage in deep-sea sediments.</title>
        <authorList>
            <person name="Dong X."/>
            <person name="Hubert C."/>
        </authorList>
    </citation>
    <scope>NUCLEOTIDE SEQUENCE [LARGE SCALE GENOMIC DNA]</scope>
    <source>
        <strain evidence="12">E29_bin28</strain>
    </source>
</reference>
<dbReference type="GO" id="GO:0000287">
    <property type="term" value="F:magnesium ion binding"/>
    <property type="evidence" value="ECO:0007669"/>
    <property type="project" value="InterPro"/>
</dbReference>
<dbReference type="InterPro" id="IPR005845">
    <property type="entry name" value="A-D-PHexomutase_a/b/a-II"/>
</dbReference>
<evidence type="ECO:0000256" key="6">
    <source>
        <dbReference type="ARBA" id="ARBA00023235"/>
    </source>
</evidence>
<dbReference type="InterPro" id="IPR016055">
    <property type="entry name" value="A-D-PHexomutase_a/b/a-I/II/III"/>
</dbReference>
<dbReference type="Pfam" id="PF00408">
    <property type="entry name" value="PGM_PMM_IV"/>
    <property type="match status" value="1"/>
</dbReference>
<gene>
    <name evidence="12" type="primary">glmM</name>
    <name evidence="12" type="ORF">E3J33_02400</name>
</gene>
<dbReference type="Pfam" id="PF02878">
    <property type="entry name" value="PGM_PMM_I"/>
    <property type="match status" value="1"/>
</dbReference>
<comment type="similarity">
    <text evidence="2 7">Belongs to the phosphohexose mutase family.</text>
</comment>
<dbReference type="PANTHER" id="PTHR42946:SF1">
    <property type="entry name" value="PHOSPHOGLUCOMUTASE (ALPHA-D-GLUCOSE-1,6-BISPHOSPHATE-DEPENDENT)"/>
    <property type="match status" value="1"/>
</dbReference>
<comment type="caution">
    <text evidence="12">The sequence shown here is derived from an EMBL/GenBank/DDBJ whole genome shotgun (WGS) entry which is preliminary data.</text>
</comment>
<keyword evidence="5 7" id="KW-0460">Magnesium</keyword>
<dbReference type="InterPro" id="IPR005844">
    <property type="entry name" value="A-D-PHexomutase_a/b/a-I"/>
</dbReference>
<dbReference type="Gene3D" id="3.40.120.10">
    <property type="entry name" value="Alpha-D-Glucose-1,6-Bisphosphate, subunit A, domain 3"/>
    <property type="match status" value="3"/>
</dbReference>
<evidence type="ECO:0000313" key="13">
    <source>
        <dbReference type="Proteomes" id="UP000316925"/>
    </source>
</evidence>
<dbReference type="EC" id="5.4.2.10" evidence="12"/>
<dbReference type="SUPFAM" id="SSF53738">
    <property type="entry name" value="Phosphoglucomutase, first 3 domains"/>
    <property type="match status" value="3"/>
</dbReference>
<protein>
    <submittedName>
        <fullName evidence="12">Phosphoglucosamine mutase</fullName>
        <ecNumber evidence="12">5.4.2.10</ecNumber>
    </submittedName>
</protein>
<dbReference type="AlphaFoldDB" id="A0A523YNY4"/>
<dbReference type="GO" id="GO:0008966">
    <property type="term" value="F:phosphoglucosamine mutase activity"/>
    <property type="evidence" value="ECO:0007669"/>
    <property type="project" value="UniProtKB-EC"/>
</dbReference>
<dbReference type="InterPro" id="IPR016066">
    <property type="entry name" value="A-D-PHexomutase_CS"/>
</dbReference>
<dbReference type="GO" id="GO:0004615">
    <property type="term" value="F:phosphomannomutase activity"/>
    <property type="evidence" value="ECO:0007669"/>
    <property type="project" value="TreeGrafter"/>
</dbReference>
<keyword evidence="3" id="KW-0597">Phosphoprotein</keyword>
<dbReference type="EMBL" id="SOIJ01000138">
    <property type="protein sequence ID" value="TET93172.1"/>
    <property type="molecule type" value="Genomic_DNA"/>
</dbReference>
<sequence length="448" mass="48964">MKTLMISVSGVRGIVGEALIPEIVTKFSAAFGEFLSTGPIIVGSDTRTSNEMFRLSVLSGLISIGSEVIDVGVCPTPTLQLMVEKLHASGGIAISGSHNPAEWNALKFVRSDGLFLYPEEGKKVIQIYNKDMIKRAPWNHLGRIYQENSAIENHLDQVLKVVNEKKIRSKKLKVVIDAGNGAGALISPKLCRKLGCEVVSLNCEPNGIFARPPEPIPSHLRQLSEIVKSTRADIGFAHDADADRVAIVTDRGEILPEDYTLLMAVKFSLGKKAGLVVTNLSTTQALDDVAAEFNCAVKRTKIGDVHVSRCMKEEKAVIGGEGNGGVIIPEVHYARDGIAAIALLLDYLTDTNEPVSELANKLPHYYMVKEKQAFAGQDFSLIKNKLEEQFKPESLDFLDGVKITLEDGWIHIRPSGTEPVIRIITEAKTKKRAESLYQIGLEKINEVA</sequence>
<dbReference type="InterPro" id="IPR024086">
    <property type="entry name" value="GlmM_arc-type"/>
</dbReference>
<keyword evidence="6 12" id="KW-0413">Isomerase</keyword>
<accession>A0A523YNY4</accession>
<dbReference type="SUPFAM" id="SSF55957">
    <property type="entry name" value="Phosphoglucomutase, C-terminal domain"/>
    <property type="match status" value="1"/>
</dbReference>
<dbReference type="PROSITE" id="PS00710">
    <property type="entry name" value="PGM_PMM"/>
    <property type="match status" value="1"/>
</dbReference>
<feature type="domain" description="Alpha-D-phosphohexomutase alpha/beta/alpha" evidence="9">
    <location>
        <begin position="9"/>
        <end position="131"/>
    </location>
</feature>
<dbReference type="Gene3D" id="3.30.310.50">
    <property type="entry name" value="Alpha-D-phosphohexomutase, C-terminal domain"/>
    <property type="match status" value="1"/>
</dbReference>
<evidence type="ECO:0000256" key="5">
    <source>
        <dbReference type="ARBA" id="ARBA00022842"/>
    </source>
</evidence>
<proteinExistence type="inferred from homology"/>
<dbReference type="InterPro" id="IPR005846">
    <property type="entry name" value="A-D-PHexomutase_a/b/a-III"/>
</dbReference>
<dbReference type="Proteomes" id="UP000316925">
    <property type="component" value="Unassembled WGS sequence"/>
</dbReference>
<keyword evidence="4 7" id="KW-0479">Metal-binding</keyword>
<dbReference type="Pfam" id="PF02880">
    <property type="entry name" value="PGM_PMM_III"/>
    <property type="match status" value="1"/>
</dbReference>
<evidence type="ECO:0000256" key="7">
    <source>
        <dbReference type="RuleBase" id="RU004326"/>
    </source>
</evidence>
<feature type="domain" description="Alpha-D-phosphohexomutase alpha/beta/alpha" evidence="11">
    <location>
        <begin position="258"/>
        <end position="364"/>
    </location>
</feature>
<evidence type="ECO:0000256" key="1">
    <source>
        <dbReference type="ARBA" id="ARBA00001946"/>
    </source>
</evidence>
<dbReference type="NCBIfam" id="TIGR03990">
    <property type="entry name" value="Arch_GlmM"/>
    <property type="match status" value="1"/>
</dbReference>
<organism evidence="12 13">
    <name type="scientific">Aerophobetes bacterium</name>
    <dbReference type="NCBI Taxonomy" id="2030807"/>
    <lineage>
        <taxon>Bacteria</taxon>
        <taxon>Candidatus Aerophobota</taxon>
    </lineage>
</organism>
<evidence type="ECO:0000256" key="4">
    <source>
        <dbReference type="ARBA" id="ARBA00022723"/>
    </source>
</evidence>
<name>A0A523YNY4_UNCAE</name>
<evidence type="ECO:0000256" key="3">
    <source>
        <dbReference type="ARBA" id="ARBA00022553"/>
    </source>
</evidence>
<dbReference type="PRINTS" id="PR00509">
    <property type="entry name" value="PGMPMM"/>
</dbReference>
<evidence type="ECO:0000259" key="8">
    <source>
        <dbReference type="Pfam" id="PF00408"/>
    </source>
</evidence>
<dbReference type="InterPro" id="IPR005843">
    <property type="entry name" value="A-D-PHexomutase_C"/>
</dbReference>
<dbReference type="Pfam" id="PF02879">
    <property type="entry name" value="PGM_PMM_II"/>
    <property type="match status" value="1"/>
</dbReference>
<dbReference type="GO" id="GO:0005975">
    <property type="term" value="P:carbohydrate metabolic process"/>
    <property type="evidence" value="ECO:0007669"/>
    <property type="project" value="InterPro"/>
</dbReference>
<evidence type="ECO:0000313" key="12">
    <source>
        <dbReference type="EMBL" id="TET93172.1"/>
    </source>
</evidence>
<evidence type="ECO:0000259" key="9">
    <source>
        <dbReference type="Pfam" id="PF02878"/>
    </source>
</evidence>
<feature type="domain" description="Alpha-D-phosphohexomutase alpha/beta/alpha" evidence="10">
    <location>
        <begin position="153"/>
        <end position="252"/>
    </location>
</feature>
<dbReference type="InterPro" id="IPR050060">
    <property type="entry name" value="Phosphoglucosamine_mutase"/>
</dbReference>
<dbReference type="InterPro" id="IPR036900">
    <property type="entry name" value="A-D-PHexomutase_C_sf"/>
</dbReference>
<dbReference type="PANTHER" id="PTHR42946">
    <property type="entry name" value="PHOSPHOHEXOSE MUTASE"/>
    <property type="match status" value="1"/>
</dbReference>
<evidence type="ECO:0000259" key="10">
    <source>
        <dbReference type="Pfam" id="PF02879"/>
    </source>
</evidence>
<comment type="cofactor">
    <cofactor evidence="1">
        <name>Mg(2+)</name>
        <dbReference type="ChEBI" id="CHEBI:18420"/>
    </cofactor>
</comment>
<dbReference type="InterPro" id="IPR005841">
    <property type="entry name" value="Alpha-D-phosphohexomutase_SF"/>
</dbReference>